<evidence type="ECO:0000313" key="3">
    <source>
        <dbReference type="EMBL" id="GAA3960275.1"/>
    </source>
</evidence>
<keyword evidence="4" id="KW-1185">Reference proteome</keyword>
<reference evidence="4" key="1">
    <citation type="journal article" date="2019" name="Int. J. Syst. Evol. Microbiol.">
        <title>The Global Catalogue of Microorganisms (GCM) 10K type strain sequencing project: providing services to taxonomists for standard genome sequencing and annotation.</title>
        <authorList>
            <consortium name="The Broad Institute Genomics Platform"/>
            <consortium name="The Broad Institute Genome Sequencing Center for Infectious Disease"/>
            <person name="Wu L."/>
            <person name="Ma J."/>
        </authorList>
    </citation>
    <scope>NUCLEOTIDE SEQUENCE [LARGE SCALE GENOMIC DNA]</scope>
    <source>
        <strain evidence="4">JCM 16601</strain>
    </source>
</reference>
<feature type="domain" description="DUF3108" evidence="2">
    <location>
        <begin position="31"/>
        <end position="225"/>
    </location>
</feature>
<feature type="chain" id="PRO_5047240675" description="DUF3108 domain-containing protein" evidence="1">
    <location>
        <begin position="21"/>
        <end position="229"/>
    </location>
</feature>
<feature type="signal peptide" evidence="1">
    <location>
        <begin position="1"/>
        <end position="20"/>
    </location>
</feature>
<dbReference type="Gene3D" id="2.40.360.20">
    <property type="match status" value="1"/>
</dbReference>
<dbReference type="Proteomes" id="UP001500742">
    <property type="component" value="Unassembled WGS sequence"/>
</dbReference>
<dbReference type="RefSeq" id="WP_259090851.1">
    <property type="nucleotide sequence ID" value="NZ_BAAAZC010000004.1"/>
</dbReference>
<protein>
    <recommendedName>
        <fullName evidence="2">DUF3108 domain-containing protein</fullName>
    </recommendedName>
</protein>
<gene>
    <name evidence="3" type="ORF">GCM10022210_04930</name>
</gene>
<evidence type="ECO:0000313" key="4">
    <source>
        <dbReference type="Proteomes" id="UP001500742"/>
    </source>
</evidence>
<proteinExistence type="predicted"/>
<evidence type="ECO:0000259" key="2">
    <source>
        <dbReference type="Pfam" id="PF21347"/>
    </source>
</evidence>
<dbReference type="EMBL" id="BAAAZC010000004">
    <property type="protein sequence ID" value="GAA3960275.1"/>
    <property type="molecule type" value="Genomic_DNA"/>
</dbReference>
<dbReference type="InterPro" id="IPR049279">
    <property type="entry name" value="DUF3108-like"/>
</dbReference>
<organism evidence="3 4">
    <name type="scientific">Mucilaginibacter dorajii</name>
    <dbReference type="NCBI Taxonomy" id="692994"/>
    <lineage>
        <taxon>Bacteria</taxon>
        <taxon>Pseudomonadati</taxon>
        <taxon>Bacteroidota</taxon>
        <taxon>Sphingobacteriia</taxon>
        <taxon>Sphingobacteriales</taxon>
        <taxon>Sphingobacteriaceae</taxon>
        <taxon>Mucilaginibacter</taxon>
    </lineage>
</organism>
<comment type="caution">
    <text evidence="3">The sequence shown here is derived from an EMBL/GenBank/DDBJ whole genome shotgun (WGS) entry which is preliminary data.</text>
</comment>
<keyword evidence="1" id="KW-0732">Signal</keyword>
<evidence type="ECO:0000256" key="1">
    <source>
        <dbReference type="SAM" id="SignalP"/>
    </source>
</evidence>
<sequence>MKKFIAILLGTAVLCGTAAAQNCSQFVNSVNGKKLTYINQDAKGNPQMTAVYTSTKKDASTISTHAEISDKNGKLMGTGDSEMICDGNAIKVDMKSFIPASSMKQYSDMKISGEAKYLTYPSNMQTGQTLDDGSVTIEMNGNGSPMTLQMDIVNRKVEQAETISTNAGSFDCFKISYEATTKVKIAGIGIPFHMKITEWYAPKLGRFVKSETYTKGGKLMGVMVLDSVK</sequence>
<name>A0ABP7P664_9SPHI</name>
<accession>A0ABP7P664</accession>
<dbReference type="Pfam" id="PF21347">
    <property type="entry name" value="DUF3108_like"/>
    <property type="match status" value="1"/>
</dbReference>